<protein>
    <submittedName>
        <fullName evidence="2">Uncharacterized protein</fullName>
    </submittedName>
</protein>
<dbReference type="HOGENOM" id="CLU_564432_0_0_1"/>
<dbReference type="InParanoid" id="I7M094"/>
<evidence type="ECO:0000313" key="3">
    <source>
        <dbReference type="Proteomes" id="UP000009168"/>
    </source>
</evidence>
<name>I7M094_TETTS</name>
<evidence type="ECO:0000256" key="1">
    <source>
        <dbReference type="SAM" id="MobiDB-lite"/>
    </source>
</evidence>
<proteinExistence type="predicted"/>
<keyword evidence="3" id="KW-1185">Reference proteome</keyword>
<dbReference type="KEGG" id="tet:TTHERM_00541470"/>
<sequence length="484" mass="55899">MIAATQIQILQSLFQHALQFIPEQSDPVDFFEMYFDETQIKKANGDIYSGLKPNGLNLQNQQETMDQQVQFNQYSVLGKTQMSNSKSVQQFGTNDQNQLTQGNVRNKNDLSSQQQQQHNNGYIKKISMKKPIGSISSQNFNINQIDKEGRQPQKTKLSPIRQAKIQVMKVNNKNDPFNQHKDGFFHPPNTAQSTQTGAFQRLNSNLNTSQNNTHYNQISNSFSNKNLRSNSNANQHEYNNINGGHSNYQQNKNLVQYNAYNLDSSNNHNTENQGHNSYQYSVYDPGFKYNPNPYAAGWANAILKEHYKVALRRIDEKNGRKRWIIRKIKMQKDGLDHQSSVINAQEGKGGRVAAGQQHGFIKPENKLKKQLKKNEDIEGVNDLFTNAFVQKQRSLISQQHAELLDFSELMETLSLDREYIAYNILNQPINEKLKNINEEEFEENLQPYYEYVCQNFVLFPIYHIDFKSSLEKIIFLNKLLVGNL</sequence>
<evidence type="ECO:0000313" key="2">
    <source>
        <dbReference type="EMBL" id="EAR86005.2"/>
    </source>
</evidence>
<accession>I7M094</accession>
<dbReference type="EMBL" id="GG662864">
    <property type="protein sequence ID" value="EAR86005.2"/>
    <property type="molecule type" value="Genomic_DNA"/>
</dbReference>
<dbReference type="GeneID" id="7835844"/>
<dbReference type="AlphaFoldDB" id="I7M094"/>
<dbReference type="RefSeq" id="XP_976600.2">
    <property type="nucleotide sequence ID" value="XM_971507.3"/>
</dbReference>
<gene>
    <name evidence="2" type="ORF">TTHERM_00541470</name>
</gene>
<dbReference type="Proteomes" id="UP000009168">
    <property type="component" value="Unassembled WGS sequence"/>
</dbReference>
<feature type="region of interest" description="Disordered" evidence="1">
    <location>
        <begin position="229"/>
        <end position="248"/>
    </location>
</feature>
<organism evidence="2 3">
    <name type="scientific">Tetrahymena thermophila (strain SB210)</name>
    <dbReference type="NCBI Taxonomy" id="312017"/>
    <lineage>
        <taxon>Eukaryota</taxon>
        <taxon>Sar</taxon>
        <taxon>Alveolata</taxon>
        <taxon>Ciliophora</taxon>
        <taxon>Intramacronucleata</taxon>
        <taxon>Oligohymenophorea</taxon>
        <taxon>Hymenostomatida</taxon>
        <taxon>Tetrahymenina</taxon>
        <taxon>Tetrahymenidae</taxon>
        <taxon>Tetrahymena</taxon>
    </lineage>
</organism>
<reference evidence="3" key="1">
    <citation type="journal article" date="2006" name="PLoS Biol.">
        <title>Macronuclear genome sequence of the ciliate Tetrahymena thermophila, a model eukaryote.</title>
        <authorList>
            <person name="Eisen J.A."/>
            <person name="Coyne R.S."/>
            <person name="Wu M."/>
            <person name="Wu D."/>
            <person name="Thiagarajan M."/>
            <person name="Wortman J.R."/>
            <person name="Badger J.H."/>
            <person name="Ren Q."/>
            <person name="Amedeo P."/>
            <person name="Jones K.M."/>
            <person name="Tallon L.J."/>
            <person name="Delcher A.L."/>
            <person name="Salzberg S.L."/>
            <person name="Silva J.C."/>
            <person name="Haas B.J."/>
            <person name="Majoros W.H."/>
            <person name="Farzad M."/>
            <person name="Carlton J.M."/>
            <person name="Smith R.K. Jr."/>
            <person name="Garg J."/>
            <person name="Pearlman R.E."/>
            <person name="Karrer K.M."/>
            <person name="Sun L."/>
            <person name="Manning G."/>
            <person name="Elde N.C."/>
            <person name="Turkewitz A.P."/>
            <person name="Asai D.J."/>
            <person name="Wilkes D.E."/>
            <person name="Wang Y."/>
            <person name="Cai H."/>
            <person name="Collins K."/>
            <person name="Stewart B.A."/>
            <person name="Lee S.R."/>
            <person name="Wilamowska K."/>
            <person name="Weinberg Z."/>
            <person name="Ruzzo W.L."/>
            <person name="Wloga D."/>
            <person name="Gaertig J."/>
            <person name="Frankel J."/>
            <person name="Tsao C.-C."/>
            <person name="Gorovsky M.A."/>
            <person name="Keeling P.J."/>
            <person name="Waller R.F."/>
            <person name="Patron N.J."/>
            <person name="Cherry J.M."/>
            <person name="Stover N.A."/>
            <person name="Krieger C.J."/>
            <person name="del Toro C."/>
            <person name="Ryder H.F."/>
            <person name="Williamson S.C."/>
            <person name="Barbeau R.A."/>
            <person name="Hamilton E.P."/>
            <person name="Orias E."/>
        </authorList>
    </citation>
    <scope>NUCLEOTIDE SEQUENCE [LARGE SCALE GENOMIC DNA]</scope>
    <source>
        <strain evidence="3">SB210</strain>
    </source>
</reference>